<sequence length="516" mass="58703">MAITVQNARHPSDKPPRWIQREYSDHEGNMVILGKVANYENEFYRPMEGEAYRFQVYSTTPVQPEELNKLYEYFCFDLTWLPFLEIYSYNAPDSLACVEHQRREVAHRKRLHAKQREGEWDESLPPLIPTMQTGSGSKFMSGFCFLLTSKSYLRGASQNNPQGTGPWRISFDRNLPSAVKKLDLVTRLATSATNFLTFAEWWIEVKPEMLDINVDITRNQSVIHYDMKELMGRIYPEHAYDEIDYGRHEPPPPAPSEETPTAQYIQEVLQQQQQTAEVQSADLDSRRLTIGTTSNTVTVTNNSSDGECDLQYVIYVKFLAHIEQEKTAALLETTARTFTAGIISCLAASETVYFEFRIPGSSLSSLISAPPNGFDVGALHEYDSSVMRVKPSICGELYSPPPPPYFFTVVLDKPAIIQEPSVLLYTLWTDPSQYIDHQFPSGVIKIGRSAGIREAARRLAMLAVEDNDDGVRKLTKEEHREILSLSPEEYEQEMQSCYDYLAEMSIETAQTSETSN</sequence>
<dbReference type="Proteomes" id="UP000184356">
    <property type="component" value="Unassembled WGS sequence"/>
</dbReference>
<name>A0A1L9TNF2_9EURO</name>
<reference evidence="2" key="1">
    <citation type="journal article" date="2017" name="Genome Biol.">
        <title>Comparative genomics reveals high biological diversity and specific adaptations in the industrially and medically important fungal genus Aspergillus.</title>
        <authorList>
            <person name="de Vries R.P."/>
            <person name="Riley R."/>
            <person name="Wiebenga A."/>
            <person name="Aguilar-Osorio G."/>
            <person name="Amillis S."/>
            <person name="Uchima C.A."/>
            <person name="Anderluh G."/>
            <person name="Asadollahi M."/>
            <person name="Askin M."/>
            <person name="Barry K."/>
            <person name="Battaglia E."/>
            <person name="Bayram O."/>
            <person name="Benocci T."/>
            <person name="Braus-Stromeyer S.A."/>
            <person name="Caldana C."/>
            <person name="Canovas D."/>
            <person name="Cerqueira G.C."/>
            <person name="Chen F."/>
            <person name="Chen W."/>
            <person name="Choi C."/>
            <person name="Clum A."/>
            <person name="Dos Santos R.A."/>
            <person name="Damasio A.R."/>
            <person name="Diallinas G."/>
            <person name="Emri T."/>
            <person name="Fekete E."/>
            <person name="Flipphi M."/>
            <person name="Freyberg S."/>
            <person name="Gallo A."/>
            <person name="Gournas C."/>
            <person name="Habgood R."/>
            <person name="Hainaut M."/>
            <person name="Harispe M.L."/>
            <person name="Henrissat B."/>
            <person name="Hilden K.S."/>
            <person name="Hope R."/>
            <person name="Hossain A."/>
            <person name="Karabika E."/>
            <person name="Karaffa L."/>
            <person name="Karanyi Z."/>
            <person name="Krasevec N."/>
            <person name="Kuo A."/>
            <person name="Kusch H."/>
            <person name="LaButti K."/>
            <person name="Lagendijk E.L."/>
            <person name="Lapidus A."/>
            <person name="Levasseur A."/>
            <person name="Lindquist E."/>
            <person name="Lipzen A."/>
            <person name="Logrieco A.F."/>
            <person name="MacCabe A."/>
            <person name="Maekelae M.R."/>
            <person name="Malavazi I."/>
            <person name="Melin P."/>
            <person name="Meyer V."/>
            <person name="Mielnichuk N."/>
            <person name="Miskei M."/>
            <person name="Molnar A.P."/>
            <person name="Mule G."/>
            <person name="Ngan C.Y."/>
            <person name="Orejas M."/>
            <person name="Orosz E."/>
            <person name="Ouedraogo J.P."/>
            <person name="Overkamp K.M."/>
            <person name="Park H.-S."/>
            <person name="Perrone G."/>
            <person name="Piumi F."/>
            <person name="Punt P.J."/>
            <person name="Ram A.F."/>
            <person name="Ramon A."/>
            <person name="Rauscher S."/>
            <person name="Record E."/>
            <person name="Riano-Pachon D.M."/>
            <person name="Robert V."/>
            <person name="Roehrig J."/>
            <person name="Ruller R."/>
            <person name="Salamov A."/>
            <person name="Salih N.S."/>
            <person name="Samson R.A."/>
            <person name="Sandor E."/>
            <person name="Sanguinetti M."/>
            <person name="Schuetze T."/>
            <person name="Sepcic K."/>
            <person name="Shelest E."/>
            <person name="Sherlock G."/>
            <person name="Sophianopoulou V."/>
            <person name="Squina F.M."/>
            <person name="Sun H."/>
            <person name="Susca A."/>
            <person name="Todd R.B."/>
            <person name="Tsang A."/>
            <person name="Unkles S.E."/>
            <person name="van de Wiele N."/>
            <person name="van Rossen-Uffink D."/>
            <person name="Oliveira J.V."/>
            <person name="Vesth T.C."/>
            <person name="Visser J."/>
            <person name="Yu J.-H."/>
            <person name="Zhou M."/>
            <person name="Andersen M.R."/>
            <person name="Archer D.B."/>
            <person name="Baker S.E."/>
            <person name="Benoit I."/>
            <person name="Brakhage A.A."/>
            <person name="Braus G.H."/>
            <person name="Fischer R."/>
            <person name="Frisvad J.C."/>
            <person name="Goldman G.H."/>
            <person name="Houbraken J."/>
            <person name="Oakley B."/>
            <person name="Pocsi I."/>
            <person name="Scazzocchio C."/>
            <person name="Seiboth B."/>
            <person name="vanKuyk P.A."/>
            <person name="Wortman J."/>
            <person name="Dyer P.S."/>
            <person name="Grigoriev I.V."/>
        </authorList>
    </citation>
    <scope>NUCLEOTIDE SEQUENCE [LARGE SCALE GENOMIC DNA]</scope>
    <source>
        <strain evidence="2">CBS 593.65</strain>
    </source>
</reference>
<evidence type="ECO:0000313" key="1">
    <source>
        <dbReference type="EMBL" id="OJJ60944.1"/>
    </source>
</evidence>
<organism evidence="1 2">
    <name type="scientific">Aspergillus sydowii CBS 593.65</name>
    <dbReference type="NCBI Taxonomy" id="1036612"/>
    <lineage>
        <taxon>Eukaryota</taxon>
        <taxon>Fungi</taxon>
        <taxon>Dikarya</taxon>
        <taxon>Ascomycota</taxon>
        <taxon>Pezizomycotina</taxon>
        <taxon>Eurotiomycetes</taxon>
        <taxon>Eurotiomycetidae</taxon>
        <taxon>Eurotiales</taxon>
        <taxon>Aspergillaceae</taxon>
        <taxon>Aspergillus</taxon>
        <taxon>Aspergillus subgen. Nidulantes</taxon>
    </lineage>
</organism>
<keyword evidence="2" id="KW-1185">Reference proteome</keyword>
<evidence type="ECO:0000313" key="2">
    <source>
        <dbReference type="Proteomes" id="UP000184356"/>
    </source>
</evidence>
<gene>
    <name evidence="1" type="ORF">ASPSYDRAFT_87514</name>
</gene>
<dbReference type="GeneID" id="63767927"/>
<proteinExistence type="predicted"/>
<protein>
    <submittedName>
        <fullName evidence="1">Uncharacterized protein</fullName>
    </submittedName>
</protein>
<dbReference type="OrthoDB" id="4276722at2759"/>
<dbReference type="AlphaFoldDB" id="A0A1L9TNF2"/>
<accession>A0A1L9TNF2</accession>
<dbReference type="RefSeq" id="XP_040704750.1">
    <property type="nucleotide sequence ID" value="XM_040851854.1"/>
</dbReference>
<dbReference type="VEuPathDB" id="FungiDB:ASPSYDRAFT_87514"/>
<dbReference type="STRING" id="1036612.A0A1L9TNF2"/>
<dbReference type="EMBL" id="KV878584">
    <property type="protein sequence ID" value="OJJ60944.1"/>
    <property type="molecule type" value="Genomic_DNA"/>
</dbReference>